<organism evidence="2 3">
    <name type="scientific">Candidatus Fervidibacter japonicus</name>
    <dbReference type="NCBI Taxonomy" id="2035412"/>
    <lineage>
        <taxon>Bacteria</taxon>
        <taxon>Candidatus Fervidibacterota</taxon>
        <taxon>Candidatus Fervidibacter</taxon>
    </lineage>
</organism>
<reference evidence="3" key="1">
    <citation type="submission" date="2017-09" db="EMBL/GenBank/DDBJ databases">
        <title>Metaegenomics of thermophilic ammonia-oxidizing enrichment culture.</title>
        <authorList>
            <person name="Kato S."/>
            <person name="Suzuki K."/>
        </authorList>
    </citation>
    <scope>NUCLEOTIDE SEQUENCE [LARGE SCALE GENOMIC DNA]</scope>
</reference>
<dbReference type="SUPFAM" id="SSF75005">
    <property type="entry name" value="Arabinanase/levansucrase/invertase"/>
    <property type="match status" value="1"/>
</dbReference>
<dbReference type="AlphaFoldDB" id="A0A2H5X9M2"/>
<feature type="transmembrane region" description="Helical" evidence="1">
    <location>
        <begin position="6"/>
        <end position="27"/>
    </location>
</feature>
<keyword evidence="1" id="KW-0812">Transmembrane</keyword>
<dbReference type="Proteomes" id="UP000236173">
    <property type="component" value="Unassembled WGS sequence"/>
</dbReference>
<keyword evidence="1" id="KW-1133">Transmembrane helix</keyword>
<accession>A0A2H5X9M2</accession>
<dbReference type="Gene3D" id="2.115.10.20">
    <property type="entry name" value="Glycosyl hydrolase domain, family 43"/>
    <property type="match status" value="1"/>
</dbReference>
<evidence type="ECO:0000313" key="2">
    <source>
        <dbReference type="EMBL" id="GBC97888.1"/>
    </source>
</evidence>
<sequence length="404" mass="46766">MLCHGVLWLTSLIAPALTFTLIFALLAQPQWGEKAFNKSFGRHVNRTALWERGRDILFGFRNMYQFHVLYDPDDKTYPFKAWFFGWAVEDCNRHIEGFTGCDAIFAARSKHLEQGWEVYAGDGKWDKTMNPKLWRPVFAPQNFYFDEWHNGDPSVVKVGKRFFMAYSSTGHNKDRKPYGHPEDKDGSFLCIMGAISDDEIHWQRSSEPILANPNDYGAPTVPQGDSHPYGSYHRPSLLYEDGKFKMWFDYWHPKFGVCMGYAGNSGDFLNPKDWRIVRAGDKPCLPNFPNPDVVKVGDVYFAFADPSGYAPHPWVGRKIVEAVSLNGLDWIVLGYVDPDPDVPATHVPEAFVWREGKTTWLYVFYSCQVGGEPYDFRYNRIRFMRRQVTKDELQIYRTLGKIER</sequence>
<dbReference type="InterPro" id="IPR023296">
    <property type="entry name" value="Glyco_hydro_beta-prop_sf"/>
</dbReference>
<gene>
    <name evidence="2" type="ORF">HRbin17_00383</name>
</gene>
<protein>
    <recommendedName>
        <fullName evidence="4">Glycosyl hydrolase family 32 N-terminal domain-containing protein</fullName>
    </recommendedName>
</protein>
<evidence type="ECO:0000313" key="3">
    <source>
        <dbReference type="Proteomes" id="UP000236173"/>
    </source>
</evidence>
<name>A0A2H5X9M2_9BACT</name>
<proteinExistence type="predicted"/>
<evidence type="ECO:0000256" key="1">
    <source>
        <dbReference type="SAM" id="Phobius"/>
    </source>
</evidence>
<comment type="caution">
    <text evidence="2">The sequence shown here is derived from an EMBL/GenBank/DDBJ whole genome shotgun (WGS) entry which is preliminary data.</text>
</comment>
<keyword evidence="1" id="KW-0472">Membrane</keyword>
<evidence type="ECO:0008006" key="4">
    <source>
        <dbReference type="Google" id="ProtNLM"/>
    </source>
</evidence>
<dbReference type="EMBL" id="BEHT01000003">
    <property type="protein sequence ID" value="GBC97888.1"/>
    <property type="molecule type" value="Genomic_DNA"/>
</dbReference>